<dbReference type="InterPro" id="IPR052337">
    <property type="entry name" value="SAT4-like"/>
</dbReference>
<dbReference type="InterPro" id="IPR049326">
    <property type="entry name" value="Rhodopsin_dom_fungi"/>
</dbReference>
<feature type="transmembrane region" description="Helical" evidence="6">
    <location>
        <begin position="104"/>
        <end position="127"/>
    </location>
</feature>
<dbReference type="Proteomes" id="UP001583172">
    <property type="component" value="Unassembled WGS sequence"/>
</dbReference>
<keyword evidence="3 6" id="KW-1133">Transmembrane helix</keyword>
<evidence type="ECO:0000256" key="5">
    <source>
        <dbReference type="ARBA" id="ARBA00038359"/>
    </source>
</evidence>
<keyword evidence="2 6" id="KW-0812">Transmembrane</keyword>
<evidence type="ECO:0000313" key="8">
    <source>
        <dbReference type="EMBL" id="KAL1835520.1"/>
    </source>
</evidence>
<feature type="transmembrane region" description="Helical" evidence="6">
    <location>
        <begin position="258"/>
        <end position="277"/>
    </location>
</feature>
<evidence type="ECO:0000256" key="3">
    <source>
        <dbReference type="ARBA" id="ARBA00022989"/>
    </source>
</evidence>
<sequence>MSPPAAHAPRAVVDPARAAESNAATFMAVVCVVWSLAFVAALTRFYTRAVLVRSFGRDDVFMVLSVLCSIGGIVLWIIACQHGYGRHQDTISLDDFLRLLEAQFFHSIIDATFAFGFLKISIALSLLRLGRGSWYNRILWTLIGFTCFYTLFAFATFLTYCKPIAGLWNPALRPRCYSRVMYRNFGLFNAACNMFTDICFATLPVPLIWSLQLQRRVRLYLIAILSGGYCAVALGVARTIFIIGYVNETDGTFYPWPPVLGTLQLDIGIIAACAPTLRPLLGRALRLSTTLDPYRGANYYRAGKALDRLPAGDDGEATAAPIITTPSAAANADDTKNDDEKYPEGICRVSTVHAEHAGEKKYHLPREQSRVDESEDAILSSCREQVNAVKEVVETVEVTVEK</sequence>
<evidence type="ECO:0000256" key="1">
    <source>
        <dbReference type="ARBA" id="ARBA00004141"/>
    </source>
</evidence>
<comment type="caution">
    <text evidence="8">The sequence shown here is derived from an EMBL/GenBank/DDBJ whole genome shotgun (WGS) entry which is preliminary data.</text>
</comment>
<evidence type="ECO:0000256" key="6">
    <source>
        <dbReference type="SAM" id="Phobius"/>
    </source>
</evidence>
<proteinExistence type="inferred from homology"/>
<organism evidence="8 9">
    <name type="scientific">Humicola insolens</name>
    <name type="common">Soft-rot fungus</name>
    <dbReference type="NCBI Taxonomy" id="85995"/>
    <lineage>
        <taxon>Eukaryota</taxon>
        <taxon>Fungi</taxon>
        <taxon>Dikarya</taxon>
        <taxon>Ascomycota</taxon>
        <taxon>Pezizomycotina</taxon>
        <taxon>Sordariomycetes</taxon>
        <taxon>Sordariomycetidae</taxon>
        <taxon>Sordariales</taxon>
        <taxon>Chaetomiaceae</taxon>
        <taxon>Mycothermus</taxon>
    </lineage>
</organism>
<dbReference type="PANTHER" id="PTHR33048:SF167">
    <property type="entry name" value="INTEGRAL MEMBRANE PROTEIN"/>
    <property type="match status" value="1"/>
</dbReference>
<feature type="domain" description="Rhodopsin" evidence="7">
    <location>
        <begin position="44"/>
        <end position="282"/>
    </location>
</feature>
<gene>
    <name evidence="8" type="ORF">VTJ49DRAFT_6542</name>
</gene>
<feature type="transmembrane region" description="Helical" evidence="6">
    <location>
        <begin position="185"/>
        <end position="207"/>
    </location>
</feature>
<keyword evidence="9" id="KW-1185">Reference proteome</keyword>
<keyword evidence="4 6" id="KW-0472">Membrane</keyword>
<feature type="transmembrane region" description="Helical" evidence="6">
    <location>
        <begin position="139"/>
        <end position="165"/>
    </location>
</feature>
<evidence type="ECO:0000256" key="4">
    <source>
        <dbReference type="ARBA" id="ARBA00023136"/>
    </source>
</evidence>
<dbReference type="Pfam" id="PF20684">
    <property type="entry name" value="Fung_rhodopsin"/>
    <property type="match status" value="1"/>
</dbReference>
<dbReference type="PANTHER" id="PTHR33048">
    <property type="entry name" value="PTH11-LIKE INTEGRAL MEMBRANE PROTEIN (AFU_ORTHOLOGUE AFUA_5G11245)"/>
    <property type="match status" value="1"/>
</dbReference>
<comment type="subcellular location">
    <subcellularLocation>
        <location evidence="1">Membrane</location>
        <topology evidence="1">Multi-pass membrane protein</topology>
    </subcellularLocation>
</comment>
<dbReference type="EMBL" id="JAZGSY010000623">
    <property type="protein sequence ID" value="KAL1835520.1"/>
    <property type="molecule type" value="Genomic_DNA"/>
</dbReference>
<feature type="transmembrane region" description="Helical" evidence="6">
    <location>
        <begin position="219"/>
        <end position="246"/>
    </location>
</feature>
<protein>
    <recommendedName>
        <fullName evidence="7">Rhodopsin domain-containing protein</fullName>
    </recommendedName>
</protein>
<reference evidence="8 9" key="1">
    <citation type="journal article" date="2024" name="Commun. Biol.">
        <title>Comparative genomic analysis of thermophilic fungi reveals convergent evolutionary adaptations and gene losses.</title>
        <authorList>
            <person name="Steindorff A.S."/>
            <person name="Aguilar-Pontes M.V."/>
            <person name="Robinson A.J."/>
            <person name="Andreopoulos B."/>
            <person name="LaButti K."/>
            <person name="Kuo A."/>
            <person name="Mondo S."/>
            <person name="Riley R."/>
            <person name="Otillar R."/>
            <person name="Haridas S."/>
            <person name="Lipzen A."/>
            <person name="Grimwood J."/>
            <person name="Schmutz J."/>
            <person name="Clum A."/>
            <person name="Reid I.D."/>
            <person name="Moisan M.C."/>
            <person name="Butler G."/>
            <person name="Nguyen T.T.M."/>
            <person name="Dewar K."/>
            <person name="Conant G."/>
            <person name="Drula E."/>
            <person name="Henrissat B."/>
            <person name="Hansel C."/>
            <person name="Singer S."/>
            <person name="Hutchinson M.I."/>
            <person name="de Vries R.P."/>
            <person name="Natvig D.O."/>
            <person name="Powell A.J."/>
            <person name="Tsang A."/>
            <person name="Grigoriev I.V."/>
        </authorList>
    </citation>
    <scope>NUCLEOTIDE SEQUENCE [LARGE SCALE GENOMIC DNA]</scope>
    <source>
        <strain evidence="8 9">CBS 620.91</strain>
    </source>
</reference>
<feature type="transmembrane region" description="Helical" evidence="6">
    <location>
        <begin position="23"/>
        <end position="47"/>
    </location>
</feature>
<feature type="transmembrane region" description="Helical" evidence="6">
    <location>
        <begin position="59"/>
        <end position="84"/>
    </location>
</feature>
<comment type="similarity">
    <text evidence="5">Belongs to the SAT4 family.</text>
</comment>
<name>A0ABR3V152_HUMIN</name>
<evidence type="ECO:0000256" key="2">
    <source>
        <dbReference type="ARBA" id="ARBA00022692"/>
    </source>
</evidence>
<evidence type="ECO:0000259" key="7">
    <source>
        <dbReference type="Pfam" id="PF20684"/>
    </source>
</evidence>
<evidence type="ECO:0000313" key="9">
    <source>
        <dbReference type="Proteomes" id="UP001583172"/>
    </source>
</evidence>
<accession>A0ABR3V152</accession>